<keyword evidence="1" id="KW-0472">Membrane</keyword>
<name>A0ABV6RNK0_9GAMM</name>
<comment type="caution">
    <text evidence="2">The sequence shown here is derived from an EMBL/GenBank/DDBJ whole genome shotgun (WGS) entry which is preliminary data.</text>
</comment>
<accession>A0ABV6RNK0</accession>
<keyword evidence="1" id="KW-1133">Transmembrane helix</keyword>
<dbReference type="RefSeq" id="WP_386668522.1">
    <property type="nucleotide sequence ID" value="NZ_JBHLTG010000002.1"/>
</dbReference>
<keyword evidence="3" id="KW-1185">Reference proteome</keyword>
<protein>
    <submittedName>
        <fullName evidence="2">YegP family protein</fullName>
    </submittedName>
</protein>
<keyword evidence="1" id="KW-0812">Transmembrane</keyword>
<gene>
    <name evidence="2" type="ORF">ACFFGH_11985</name>
</gene>
<dbReference type="SUPFAM" id="SSF160113">
    <property type="entry name" value="YegP-like"/>
    <property type="match status" value="1"/>
</dbReference>
<feature type="transmembrane region" description="Helical" evidence="1">
    <location>
        <begin position="91"/>
        <end position="113"/>
    </location>
</feature>
<evidence type="ECO:0000313" key="3">
    <source>
        <dbReference type="Proteomes" id="UP001589896"/>
    </source>
</evidence>
<dbReference type="Proteomes" id="UP001589896">
    <property type="component" value="Unassembled WGS sequence"/>
</dbReference>
<dbReference type="EMBL" id="JBHLTG010000002">
    <property type="protein sequence ID" value="MFC0678559.1"/>
    <property type="molecule type" value="Genomic_DNA"/>
</dbReference>
<reference evidence="2 3" key="1">
    <citation type="submission" date="2024-09" db="EMBL/GenBank/DDBJ databases">
        <authorList>
            <person name="Sun Q."/>
            <person name="Mori K."/>
        </authorList>
    </citation>
    <scope>NUCLEOTIDE SEQUENCE [LARGE SCALE GENOMIC DNA]</scope>
    <source>
        <strain evidence="2 3">KCTC 23076</strain>
    </source>
</reference>
<dbReference type="InterPro" id="IPR036913">
    <property type="entry name" value="YegP-like_sf"/>
</dbReference>
<organism evidence="2 3">
    <name type="scientific">Lysobacter korlensis</name>
    <dbReference type="NCBI Taxonomy" id="553636"/>
    <lineage>
        <taxon>Bacteria</taxon>
        <taxon>Pseudomonadati</taxon>
        <taxon>Pseudomonadota</taxon>
        <taxon>Gammaproteobacteria</taxon>
        <taxon>Lysobacterales</taxon>
        <taxon>Lysobacteraceae</taxon>
        <taxon>Lysobacter</taxon>
    </lineage>
</organism>
<sequence length="260" mass="27927">MPQVYFEVATSSDMHEPYQWLVRRVGNHEILAQSEAYVNKKDCIDAANIVRNGTAGASLIDTTSGSAVELHPATGEGGADRSTEPAKSASLRWWVTTLVAIAGVLVGAAAVYFPVAVQARLWPFAPSQSDIADTYDNKYASAECRASALKRHTEVMTRLGTEDPMATAEVWQSVNCPTSWVRVITQAVDVTVEKYIEREGQPDLEGAVVRRADPSIENSEGVIEATLSEQLYAPGCVLAGVVITDTAGAVVAEMPVKELC</sequence>
<evidence type="ECO:0000313" key="2">
    <source>
        <dbReference type="EMBL" id="MFC0678559.1"/>
    </source>
</evidence>
<dbReference type="Gene3D" id="3.30.160.160">
    <property type="entry name" value="YegP-like"/>
    <property type="match status" value="1"/>
</dbReference>
<proteinExistence type="predicted"/>
<evidence type="ECO:0000256" key="1">
    <source>
        <dbReference type="SAM" id="Phobius"/>
    </source>
</evidence>